<dbReference type="EMBL" id="JAHRIP010023197">
    <property type="protein sequence ID" value="MEQ2289437.1"/>
    <property type="molecule type" value="Genomic_DNA"/>
</dbReference>
<proteinExistence type="predicted"/>
<gene>
    <name evidence="1" type="ORF">AMECASPLE_033005</name>
</gene>
<name>A0ABV0Y6L2_9TELE</name>
<feature type="non-terminal residue" evidence="1">
    <location>
        <position position="1"/>
    </location>
</feature>
<evidence type="ECO:0000313" key="1">
    <source>
        <dbReference type="EMBL" id="MEQ2289437.1"/>
    </source>
</evidence>
<sequence>IDNDKSMTVDWDEFLHHVILNPVDNTGELVSSWKHSLVFDVGESHAMPIEFPDDVSGFGAWRMFVLSAGTKIQGLFPGLSGAERGWFAVDVAMQHCQCAKRDSTVHAAMSYLYTDEDLHPKQKPGDSDSAGALRVGLHLWSCGPCCFLPVRGIRDSSECFNVSVLFSGRMSTPY</sequence>
<keyword evidence="2" id="KW-1185">Reference proteome</keyword>
<evidence type="ECO:0000313" key="2">
    <source>
        <dbReference type="Proteomes" id="UP001469553"/>
    </source>
</evidence>
<evidence type="ECO:0008006" key="3">
    <source>
        <dbReference type="Google" id="ProtNLM"/>
    </source>
</evidence>
<accession>A0ABV0Y6L2</accession>
<dbReference type="Proteomes" id="UP001469553">
    <property type="component" value="Unassembled WGS sequence"/>
</dbReference>
<reference evidence="1 2" key="1">
    <citation type="submission" date="2021-06" db="EMBL/GenBank/DDBJ databases">
        <authorList>
            <person name="Palmer J.M."/>
        </authorList>
    </citation>
    <scope>NUCLEOTIDE SEQUENCE [LARGE SCALE GENOMIC DNA]</scope>
    <source>
        <strain evidence="1 2">AS_MEX2019</strain>
        <tissue evidence="1">Muscle</tissue>
    </source>
</reference>
<dbReference type="Gene3D" id="1.10.238.10">
    <property type="entry name" value="EF-hand"/>
    <property type="match status" value="1"/>
</dbReference>
<protein>
    <recommendedName>
        <fullName evidence="3">EF-hand domain-containing protein</fullName>
    </recommendedName>
</protein>
<comment type="caution">
    <text evidence="1">The sequence shown here is derived from an EMBL/GenBank/DDBJ whole genome shotgun (WGS) entry which is preliminary data.</text>
</comment>
<organism evidence="1 2">
    <name type="scientific">Ameca splendens</name>
    <dbReference type="NCBI Taxonomy" id="208324"/>
    <lineage>
        <taxon>Eukaryota</taxon>
        <taxon>Metazoa</taxon>
        <taxon>Chordata</taxon>
        <taxon>Craniata</taxon>
        <taxon>Vertebrata</taxon>
        <taxon>Euteleostomi</taxon>
        <taxon>Actinopterygii</taxon>
        <taxon>Neopterygii</taxon>
        <taxon>Teleostei</taxon>
        <taxon>Neoteleostei</taxon>
        <taxon>Acanthomorphata</taxon>
        <taxon>Ovalentaria</taxon>
        <taxon>Atherinomorphae</taxon>
        <taxon>Cyprinodontiformes</taxon>
        <taxon>Goodeidae</taxon>
        <taxon>Ameca</taxon>
    </lineage>
</organism>